<comment type="similarity">
    <text evidence="1">Belongs to the AHA1 family.</text>
</comment>
<comment type="caution">
    <text evidence="3">The sequence shown here is derived from an EMBL/GenBank/DDBJ whole genome shotgun (WGS) entry which is preliminary data.</text>
</comment>
<dbReference type="Pfam" id="PF08327">
    <property type="entry name" value="AHSA1"/>
    <property type="match status" value="1"/>
</dbReference>
<dbReference type="InterPro" id="IPR023393">
    <property type="entry name" value="START-like_dom_sf"/>
</dbReference>
<sequence>MTQDSPARTGTEVRVDMVVEAPIAQAYQVFTTGIDSWWNRDHHIGPSPLAEEVVEPFEGGRLYGRCVDGTECAWGRVLVWQPPTAFSFTWAIDLTWQLETDPARASRVDVTFTPLDDTRTSVTLIHSGFENHGDGWESMRDAVASPGGWPALQEEYVKVVATA</sequence>
<evidence type="ECO:0000313" key="3">
    <source>
        <dbReference type="EMBL" id="RMI33302.1"/>
    </source>
</evidence>
<dbReference type="InterPro" id="IPR013538">
    <property type="entry name" value="ASHA1/2-like_C"/>
</dbReference>
<dbReference type="EMBL" id="RFFH01000003">
    <property type="protein sequence ID" value="RMI33302.1"/>
    <property type="molecule type" value="Genomic_DNA"/>
</dbReference>
<dbReference type="Proteomes" id="UP000279275">
    <property type="component" value="Unassembled WGS sequence"/>
</dbReference>
<gene>
    <name evidence="3" type="ORF">EBN03_08985</name>
</gene>
<dbReference type="CDD" id="cd08891">
    <property type="entry name" value="SRPBCC_CalC"/>
    <property type="match status" value="1"/>
</dbReference>
<accession>A0A3M2L6G3</accession>
<evidence type="ECO:0000256" key="1">
    <source>
        <dbReference type="ARBA" id="ARBA00006817"/>
    </source>
</evidence>
<name>A0A3M2L6G3_9NOCA</name>
<feature type="domain" description="Activator of Hsp90 ATPase homologue 1/2-like C-terminal" evidence="2">
    <location>
        <begin position="21"/>
        <end position="133"/>
    </location>
</feature>
<dbReference type="AlphaFoldDB" id="A0A3M2L6G3"/>
<dbReference type="RefSeq" id="WP_122187498.1">
    <property type="nucleotide sequence ID" value="NZ_RFFH01000003.1"/>
</dbReference>
<proteinExistence type="inferred from homology"/>
<evidence type="ECO:0000313" key="4">
    <source>
        <dbReference type="Proteomes" id="UP000279275"/>
    </source>
</evidence>
<keyword evidence="4" id="KW-1185">Reference proteome</keyword>
<evidence type="ECO:0000259" key="2">
    <source>
        <dbReference type="Pfam" id="PF08327"/>
    </source>
</evidence>
<protein>
    <submittedName>
        <fullName evidence="3">ATPase</fullName>
    </submittedName>
</protein>
<reference evidence="3 4" key="1">
    <citation type="submission" date="2018-10" db="EMBL/GenBank/DDBJ databases">
        <title>Isolation from cow dung.</title>
        <authorList>
            <person name="Ling L."/>
        </authorList>
    </citation>
    <scope>NUCLEOTIDE SEQUENCE [LARGE SCALE GENOMIC DNA]</scope>
    <source>
        <strain evidence="3 4">NEAU-LL90</strain>
    </source>
</reference>
<dbReference type="Gene3D" id="3.30.530.20">
    <property type="match status" value="1"/>
</dbReference>
<dbReference type="SUPFAM" id="SSF55961">
    <property type="entry name" value="Bet v1-like"/>
    <property type="match status" value="1"/>
</dbReference>
<organism evidence="3 4">
    <name type="scientific">Nocardia stercoris</name>
    <dbReference type="NCBI Taxonomy" id="2483361"/>
    <lineage>
        <taxon>Bacteria</taxon>
        <taxon>Bacillati</taxon>
        <taxon>Actinomycetota</taxon>
        <taxon>Actinomycetes</taxon>
        <taxon>Mycobacteriales</taxon>
        <taxon>Nocardiaceae</taxon>
        <taxon>Nocardia</taxon>
    </lineage>
</organism>
<dbReference type="OrthoDB" id="268331at2"/>